<dbReference type="EMBL" id="JBDFQZ010000013">
    <property type="protein sequence ID" value="KAK9668499.1"/>
    <property type="molecule type" value="Genomic_DNA"/>
</dbReference>
<organism evidence="1 2">
    <name type="scientific">Saponaria officinalis</name>
    <name type="common">Common soapwort</name>
    <name type="synonym">Lychnis saponaria</name>
    <dbReference type="NCBI Taxonomy" id="3572"/>
    <lineage>
        <taxon>Eukaryota</taxon>
        <taxon>Viridiplantae</taxon>
        <taxon>Streptophyta</taxon>
        <taxon>Embryophyta</taxon>
        <taxon>Tracheophyta</taxon>
        <taxon>Spermatophyta</taxon>
        <taxon>Magnoliopsida</taxon>
        <taxon>eudicotyledons</taxon>
        <taxon>Gunneridae</taxon>
        <taxon>Pentapetalae</taxon>
        <taxon>Caryophyllales</taxon>
        <taxon>Caryophyllaceae</taxon>
        <taxon>Caryophylleae</taxon>
        <taxon>Saponaria</taxon>
    </lineage>
</organism>
<keyword evidence="2" id="KW-1185">Reference proteome</keyword>
<dbReference type="AlphaFoldDB" id="A0AAW1GZ94"/>
<gene>
    <name evidence="1" type="ORF">RND81_13G064700</name>
</gene>
<reference evidence="1 2" key="1">
    <citation type="submission" date="2024-03" db="EMBL/GenBank/DDBJ databases">
        <title>WGS assembly of Saponaria officinalis var. Norfolk2.</title>
        <authorList>
            <person name="Jenkins J."/>
            <person name="Shu S."/>
            <person name="Grimwood J."/>
            <person name="Barry K."/>
            <person name="Goodstein D."/>
            <person name="Schmutz J."/>
            <person name="Leebens-Mack J."/>
            <person name="Osbourn A."/>
        </authorList>
    </citation>
    <scope>NUCLEOTIDE SEQUENCE [LARGE SCALE GENOMIC DNA]</scope>
    <source>
        <strain evidence="2">cv. Norfolk2</strain>
        <strain evidence="1">JIC</strain>
        <tissue evidence="1">Leaf</tissue>
    </source>
</reference>
<protein>
    <submittedName>
        <fullName evidence="1">Uncharacterized protein</fullName>
    </submittedName>
</protein>
<dbReference type="EMBL" id="JBDFQZ010000013">
    <property type="protein sequence ID" value="KAK9668496.1"/>
    <property type="molecule type" value="Genomic_DNA"/>
</dbReference>
<name>A0AAW1GZ94_SAPOF</name>
<dbReference type="Proteomes" id="UP001443914">
    <property type="component" value="Unassembled WGS sequence"/>
</dbReference>
<evidence type="ECO:0000313" key="2">
    <source>
        <dbReference type="Proteomes" id="UP001443914"/>
    </source>
</evidence>
<dbReference type="EMBL" id="JBDFQZ010000013">
    <property type="protein sequence ID" value="KAK9668495.1"/>
    <property type="molecule type" value="Genomic_DNA"/>
</dbReference>
<sequence>MPHTNLTNTLVINKIPKRTMWSNQNSSENFPRNGFHRNREIQRHQSRGCMRRSWILIDLHHDFCHVFHKVPHGDSPYVIAKYVQFLGHLVNIYSERSYFTVLCTPSSTHTTSPLPSIASNP</sequence>
<dbReference type="EMBL" id="JBDFQZ010000013">
    <property type="protein sequence ID" value="KAK9668494.1"/>
    <property type="molecule type" value="Genomic_DNA"/>
</dbReference>
<accession>A0AAW1GZ94</accession>
<comment type="caution">
    <text evidence="1">The sequence shown here is derived from an EMBL/GenBank/DDBJ whole genome shotgun (WGS) entry which is preliminary data.</text>
</comment>
<proteinExistence type="predicted"/>
<dbReference type="EMBL" id="JBDFQZ010000013">
    <property type="protein sequence ID" value="KAK9668497.1"/>
    <property type="molecule type" value="Genomic_DNA"/>
</dbReference>
<evidence type="ECO:0000313" key="1">
    <source>
        <dbReference type="EMBL" id="KAK9668494.1"/>
    </source>
</evidence>